<evidence type="ECO:0000256" key="5">
    <source>
        <dbReference type="ARBA" id="ARBA00023136"/>
    </source>
</evidence>
<keyword evidence="7" id="KW-1133">Transmembrane helix</keyword>
<evidence type="ECO:0000256" key="4">
    <source>
        <dbReference type="ARBA" id="ARBA00022679"/>
    </source>
</evidence>
<comment type="subcellular location">
    <subcellularLocation>
        <location evidence="1">Cell inner membrane</location>
    </subcellularLocation>
</comment>
<protein>
    <submittedName>
        <fullName evidence="8">Lipid A biosynthesis acyltransferase</fullName>
    </submittedName>
</protein>
<dbReference type="GO" id="GO:0016746">
    <property type="term" value="F:acyltransferase activity"/>
    <property type="evidence" value="ECO:0007669"/>
    <property type="project" value="UniProtKB-KW"/>
</dbReference>
<dbReference type="STRING" id="35818.HPU229336_05940"/>
<dbReference type="EMBL" id="JNOC01000079">
    <property type="protein sequence ID" value="KPH54897.1"/>
    <property type="molecule type" value="Genomic_DNA"/>
</dbReference>
<proteinExistence type="predicted"/>
<evidence type="ECO:0000256" key="6">
    <source>
        <dbReference type="ARBA" id="ARBA00023315"/>
    </source>
</evidence>
<dbReference type="PANTHER" id="PTHR30606:SF9">
    <property type="entry name" value="LIPID A BIOSYNTHESIS LAUROYLTRANSFERASE"/>
    <property type="match status" value="1"/>
</dbReference>
<keyword evidence="6 8" id="KW-0012">Acyltransferase</keyword>
<evidence type="ECO:0000256" key="7">
    <source>
        <dbReference type="SAM" id="Phobius"/>
    </source>
</evidence>
<dbReference type="NCBIfam" id="NF006270">
    <property type="entry name" value="PRK08419.1"/>
    <property type="match status" value="1"/>
</dbReference>
<sequence length="304" mass="35819">MKKLLLFSFLNLLGYFFLYMPHFLRLGFAKLIALLLFLLDKRRKFDLLANLDFAYNNTLSKEQKKEILKTNYLNLVYNSISFFMLAVSTKERILKTIHIDKPEIIQNLLDNHTNIVFVTAHFGNWEYTTPAFSCYFNHRITAVARMTPYPLINEYLIQVRSKFNIHILDKKGAAIPLAKALKKDRVVGIVTDQNTANKEGELVNFFGKKVRHTPIASLLARKFDAKIIHFIAYYSKDYKKILIKILPPIEFQKTQNAQEDIHNLTQIQSNILEQIIKENPKEWLWFHKKFKNQYEEIYKGHSNE</sequence>
<dbReference type="Pfam" id="PF03279">
    <property type="entry name" value="Lip_A_acyltrans"/>
    <property type="match status" value="1"/>
</dbReference>
<comment type="caution">
    <text evidence="8">The sequence shown here is derived from an EMBL/GenBank/DDBJ whole genome shotgun (WGS) entry which is preliminary data.</text>
</comment>
<dbReference type="CDD" id="cd07984">
    <property type="entry name" value="LPLAT_LABLAT-like"/>
    <property type="match status" value="1"/>
</dbReference>
<accession>A0A0N1EAX1</accession>
<keyword evidence="4 8" id="KW-0808">Transferase</keyword>
<dbReference type="GO" id="GO:0009247">
    <property type="term" value="P:glycolipid biosynthetic process"/>
    <property type="evidence" value="ECO:0007669"/>
    <property type="project" value="UniProtKB-ARBA"/>
</dbReference>
<name>A0A0N1EAX1_9HELI</name>
<dbReference type="GO" id="GO:0005886">
    <property type="term" value="C:plasma membrane"/>
    <property type="evidence" value="ECO:0007669"/>
    <property type="project" value="UniProtKB-SubCell"/>
</dbReference>
<keyword evidence="5 7" id="KW-0472">Membrane</keyword>
<organism evidence="8 9">
    <name type="scientific">Helicobacter pullorum</name>
    <dbReference type="NCBI Taxonomy" id="35818"/>
    <lineage>
        <taxon>Bacteria</taxon>
        <taxon>Pseudomonadati</taxon>
        <taxon>Campylobacterota</taxon>
        <taxon>Epsilonproteobacteria</taxon>
        <taxon>Campylobacterales</taxon>
        <taxon>Helicobacteraceae</taxon>
        <taxon>Helicobacter</taxon>
    </lineage>
</organism>
<dbReference type="RefSeq" id="WP_054198572.1">
    <property type="nucleotide sequence ID" value="NZ_JNOC01000079.1"/>
</dbReference>
<feature type="transmembrane region" description="Helical" evidence="7">
    <location>
        <begin position="12"/>
        <end position="39"/>
    </location>
</feature>
<dbReference type="PATRIC" id="fig|35818.11.peg.2299"/>
<evidence type="ECO:0000256" key="3">
    <source>
        <dbReference type="ARBA" id="ARBA00022519"/>
    </source>
</evidence>
<evidence type="ECO:0000313" key="9">
    <source>
        <dbReference type="Proteomes" id="UP000037997"/>
    </source>
</evidence>
<gene>
    <name evidence="8" type="ORF">HPU229334_11610</name>
</gene>
<keyword evidence="3" id="KW-0997">Cell inner membrane</keyword>
<dbReference type="AlphaFoldDB" id="A0A0N1EAX1"/>
<keyword evidence="7" id="KW-0812">Transmembrane</keyword>
<dbReference type="InterPro" id="IPR004960">
    <property type="entry name" value="LipA_acyltrans"/>
</dbReference>
<evidence type="ECO:0000313" key="8">
    <source>
        <dbReference type="EMBL" id="KPH54897.1"/>
    </source>
</evidence>
<dbReference type="Proteomes" id="UP000037997">
    <property type="component" value="Unassembled WGS sequence"/>
</dbReference>
<evidence type="ECO:0000256" key="2">
    <source>
        <dbReference type="ARBA" id="ARBA00022475"/>
    </source>
</evidence>
<reference evidence="8 9" key="1">
    <citation type="submission" date="2014-06" db="EMBL/GenBank/DDBJ databases">
        <title>Helicobacter pullorum isolates in fresh chicken meat - phenotypic and genotypic features.</title>
        <authorList>
            <person name="Borges V."/>
            <person name="Santos A."/>
            <person name="Correia C.B."/>
            <person name="Saraiva M."/>
            <person name="Menard A."/>
            <person name="Vieira L."/>
            <person name="Sampaio D.A."/>
            <person name="Gomes J.P."/>
            <person name="Oleastro M."/>
        </authorList>
    </citation>
    <scope>NUCLEOTIDE SEQUENCE [LARGE SCALE GENOMIC DNA]</scope>
    <source>
        <strain evidence="8 9">229334/12</strain>
    </source>
</reference>
<evidence type="ECO:0000256" key="1">
    <source>
        <dbReference type="ARBA" id="ARBA00004533"/>
    </source>
</evidence>
<keyword evidence="2" id="KW-1003">Cell membrane</keyword>
<dbReference type="PANTHER" id="PTHR30606">
    <property type="entry name" value="LIPID A BIOSYNTHESIS LAUROYL ACYLTRANSFERASE"/>
    <property type="match status" value="1"/>
</dbReference>